<keyword evidence="2" id="KW-0238">DNA-binding</keyword>
<evidence type="ECO:0000256" key="2">
    <source>
        <dbReference type="ARBA" id="ARBA00023125"/>
    </source>
</evidence>
<dbReference type="GO" id="GO:0001228">
    <property type="term" value="F:DNA-binding transcription activator activity, RNA polymerase II-specific"/>
    <property type="evidence" value="ECO:0007669"/>
    <property type="project" value="TreeGrafter"/>
</dbReference>
<dbReference type="Gene3D" id="4.10.240.10">
    <property type="entry name" value="Zn(2)-C6 fungal-type DNA-binding domain"/>
    <property type="match status" value="1"/>
</dbReference>
<evidence type="ECO:0000313" key="8">
    <source>
        <dbReference type="Proteomes" id="UP000242877"/>
    </source>
</evidence>
<accession>A0A167X173</accession>
<evidence type="ECO:0000313" key="7">
    <source>
        <dbReference type="EMBL" id="KZZ89507.1"/>
    </source>
</evidence>
<dbReference type="VEuPathDB" id="FungiDB:AAP_04262"/>
<keyword evidence="3" id="KW-0804">Transcription</keyword>
<dbReference type="Pfam" id="PF00172">
    <property type="entry name" value="Zn_clus"/>
    <property type="match status" value="1"/>
</dbReference>
<dbReference type="PANTHER" id="PTHR47784:SF5">
    <property type="entry name" value="STEROL UPTAKE CONTROL PROTEIN 2"/>
    <property type="match status" value="1"/>
</dbReference>
<dbReference type="Pfam" id="PF11951">
    <property type="entry name" value="Fungal_trans_2"/>
    <property type="match status" value="1"/>
</dbReference>
<dbReference type="InterPro" id="IPR036864">
    <property type="entry name" value="Zn2-C6_fun-type_DNA-bd_sf"/>
</dbReference>
<keyword evidence="1" id="KW-0805">Transcription regulation</keyword>
<reference evidence="7 8" key="1">
    <citation type="journal article" date="2016" name="Genome Biol. Evol.">
        <title>Divergent and convergent evolution of fungal pathogenicity.</title>
        <authorList>
            <person name="Shang Y."/>
            <person name="Xiao G."/>
            <person name="Zheng P."/>
            <person name="Cen K."/>
            <person name="Zhan S."/>
            <person name="Wang C."/>
        </authorList>
    </citation>
    <scope>NUCLEOTIDE SEQUENCE [LARGE SCALE GENOMIC DNA]</scope>
    <source>
        <strain evidence="7 8">ARSEF 7405</strain>
    </source>
</reference>
<dbReference type="EMBL" id="AZGZ01000020">
    <property type="protein sequence ID" value="KZZ89507.1"/>
    <property type="molecule type" value="Genomic_DNA"/>
</dbReference>
<comment type="caution">
    <text evidence="7">The sequence shown here is derived from an EMBL/GenBank/DDBJ whole genome shotgun (WGS) entry which is preliminary data.</text>
</comment>
<protein>
    <submittedName>
        <fullName evidence="7">Fungal Zn binuclear cluster domain containing protein</fullName>
    </submittedName>
</protein>
<dbReference type="PROSITE" id="PS50048">
    <property type="entry name" value="ZN2_CY6_FUNGAL_2"/>
    <property type="match status" value="1"/>
</dbReference>
<gene>
    <name evidence="7" type="ORF">AAP_04262</name>
</gene>
<feature type="compositionally biased region" description="Polar residues" evidence="5">
    <location>
        <begin position="62"/>
        <end position="76"/>
    </location>
</feature>
<dbReference type="GO" id="GO:0003677">
    <property type="term" value="F:DNA binding"/>
    <property type="evidence" value="ECO:0007669"/>
    <property type="project" value="UniProtKB-KW"/>
</dbReference>
<dbReference type="InterPro" id="IPR021858">
    <property type="entry name" value="Fun_TF"/>
</dbReference>
<dbReference type="CDD" id="cd00067">
    <property type="entry name" value="GAL4"/>
    <property type="match status" value="1"/>
</dbReference>
<organism evidence="7 8">
    <name type="scientific">Ascosphaera apis ARSEF 7405</name>
    <dbReference type="NCBI Taxonomy" id="392613"/>
    <lineage>
        <taxon>Eukaryota</taxon>
        <taxon>Fungi</taxon>
        <taxon>Dikarya</taxon>
        <taxon>Ascomycota</taxon>
        <taxon>Pezizomycotina</taxon>
        <taxon>Eurotiomycetes</taxon>
        <taxon>Eurotiomycetidae</taxon>
        <taxon>Onygenales</taxon>
        <taxon>Ascosphaeraceae</taxon>
        <taxon>Ascosphaera</taxon>
    </lineage>
</organism>
<feature type="region of interest" description="Disordered" evidence="5">
    <location>
        <begin position="52"/>
        <end position="76"/>
    </location>
</feature>
<sequence length="473" mass="52994">MSSRRSHRKSRLGCLQCKRRKIKCDEAPPPCGNCKKHNIECEYGAPPVYKSHSAHQARRASNVGSSPLSVSTDSQTSASAIIRPKVGAGHLRMTTSLPSVTNDGPIRLPKIVTTTSPMFSGISAIPPPGLIAASPATYLPPVSVSPAPAPDEVLPALVHGEAQFVSNLALADLELMHQYTSRTFSTLSKNNQHEKIWKEYVPEEALAHPFLMHGILALAALHLLSSCATDNPKRRKYAELATMHQHLALSDFRPQLSNVTATNCTAVFAFSCVIAALAFSFSRYVGKSLQEDPLNELLQDFMLFRGVESVIDSYSEYLSRGKLAPLLKNPAVTDALSPDIVDAIENLRKFNETHVARYSVQEWEAYQEAIRQLRPSFEKSFDNLERVFRWPMVIPETYFDFVRCRKPGALVILAHYSVILHKLDYCWWSQGWGAHLLETIYRYLDEDWRPLIRWPVERIGLSFLISRSLPNAL</sequence>
<dbReference type="PANTHER" id="PTHR47784">
    <property type="entry name" value="STEROL UPTAKE CONTROL PROTEIN 2"/>
    <property type="match status" value="1"/>
</dbReference>
<dbReference type="AlphaFoldDB" id="A0A167X173"/>
<dbReference type="Proteomes" id="UP000242877">
    <property type="component" value="Unassembled WGS sequence"/>
</dbReference>
<dbReference type="OrthoDB" id="4937900at2759"/>
<feature type="domain" description="Zn(2)-C6 fungal-type" evidence="6">
    <location>
        <begin position="13"/>
        <end position="43"/>
    </location>
</feature>
<name>A0A167X173_9EURO</name>
<proteinExistence type="predicted"/>
<dbReference type="InterPro" id="IPR001138">
    <property type="entry name" value="Zn2Cys6_DnaBD"/>
</dbReference>
<evidence type="ECO:0000256" key="5">
    <source>
        <dbReference type="SAM" id="MobiDB-lite"/>
    </source>
</evidence>
<dbReference type="GO" id="GO:0008270">
    <property type="term" value="F:zinc ion binding"/>
    <property type="evidence" value="ECO:0007669"/>
    <property type="project" value="InterPro"/>
</dbReference>
<evidence type="ECO:0000256" key="4">
    <source>
        <dbReference type="ARBA" id="ARBA00023242"/>
    </source>
</evidence>
<keyword evidence="4" id="KW-0539">Nucleus</keyword>
<dbReference type="PROSITE" id="PS00463">
    <property type="entry name" value="ZN2_CY6_FUNGAL_1"/>
    <property type="match status" value="1"/>
</dbReference>
<dbReference type="SUPFAM" id="SSF57701">
    <property type="entry name" value="Zn2/Cys6 DNA-binding domain"/>
    <property type="match status" value="1"/>
</dbReference>
<keyword evidence="8" id="KW-1185">Reference proteome</keyword>
<evidence type="ECO:0000256" key="1">
    <source>
        <dbReference type="ARBA" id="ARBA00023015"/>
    </source>
</evidence>
<evidence type="ECO:0000259" key="6">
    <source>
        <dbReference type="PROSITE" id="PS50048"/>
    </source>
</evidence>
<dbReference type="SMART" id="SM00066">
    <property type="entry name" value="GAL4"/>
    <property type="match status" value="1"/>
</dbReference>
<dbReference type="InterPro" id="IPR053157">
    <property type="entry name" value="Sterol_Uptake_Regulator"/>
</dbReference>
<evidence type="ECO:0000256" key="3">
    <source>
        <dbReference type="ARBA" id="ARBA00023163"/>
    </source>
</evidence>